<dbReference type="InterPro" id="IPR005945">
    <property type="entry name" value="Pro_imino_pep"/>
</dbReference>
<dbReference type="RefSeq" id="XP_033593892.1">
    <property type="nucleotide sequence ID" value="XM_033738817.1"/>
</dbReference>
<accession>A0A6A6Q6Q6</accession>
<dbReference type="InterPro" id="IPR000073">
    <property type="entry name" value="AB_hydrolase_1"/>
</dbReference>
<dbReference type="GO" id="GO:0008233">
    <property type="term" value="F:peptidase activity"/>
    <property type="evidence" value="ECO:0007669"/>
    <property type="project" value="InterPro"/>
</dbReference>
<dbReference type="GeneID" id="54479818"/>
<dbReference type="EMBL" id="MU001631">
    <property type="protein sequence ID" value="KAF2487323.1"/>
    <property type="molecule type" value="Genomic_DNA"/>
</dbReference>
<dbReference type="SUPFAM" id="SSF53474">
    <property type="entry name" value="alpha/beta-Hydrolases"/>
    <property type="match status" value="1"/>
</dbReference>
<dbReference type="InterPro" id="IPR050228">
    <property type="entry name" value="Carboxylesterase_BioH"/>
</dbReference>
<comment type="similarity">
    <text evidence="1">Belongs to the peptidase S33 family.</text>
</comment>
<dbReference type="GO" id="GO:0006508">
    <property type="term" value="P:proteolysis"/>
    <property type="evidence" value="ECO:0007669"/>
    <property type="project" value="InterPro"/>
</dbReference>
<gene>
    <name evidence="5" type="ORF">BDY17DRAFT_9028</name>
</gene>
<dbReference type="InterPro" id="IPR002410">
    <property type="entry name" value="Peptidase_S33"/>
</dbReference>
<evidence type="ECO:0000256" key="2">
    <source>
        <dbReference type="ARBA" id="ARBA00022801"/>
    </source>
</evidence>
<feature type="region of interest" description="Disordered" evidence="3">
    <location>
        <begin position="1"/>
        <end position="35"/>
    </location>
</feature>
<reference evidence="5" key="1">
    <citation type="journal article" date="2020" name="Stud. Mycol.">
        <title>101 Dothideomycetes genomes: a test case for predicting lifestyles and emergence of pathogens.</title>
        <authorList>
            <person name="Haridas S."/>
            <person name="Albert R."/>
            <person name="Binder M."/>
            <person name="Bloem J."/>
            <person name="Labutti K."/>
            <person name="Salamov A."/>
            <person name="Andreopoulos B."/>
            <person name="Baker S."/>
            <person name="Barry K."/>
            <person name="Bills G."/>
            <person name="Bluhm B."/>
            <person name="Cannon C."/>
            <person name="Castanera R."/>
            <person name="Culley D."/>
            <person name="Daum C."/>
            <person name="Ezra D."/>
            <person name="Gonzalez J."/>
            <person name="Henrissat B."/>
            <person name="Kuo A."/>
            <person name="Liang C."/>
            <person name="Lipzen A."/>
            <person name="Lutzoni F."/>
            <person name="Magnuson J."/>
            <person name="Mondo S."/>
            <person name="Nolan M."/>
            <person name="Ohm R."/>
            <person name="Pangilinan J."/>
            <person name="Park H.-J."/>
            <person name="Ramirez L."/>
            <person name="Alfaro M."/>
            <person name="Sun H."/>
            <person name="Tritt A."/>
            <person name="Yoshinaga Y."/>
            <person name="Zwiers L.-H."/>
            <person name="Turgeon B."/>
            <person name="Goodwin S."/>
            <person name="Spatafora J."/>
            <person name="Crous P."/>
            <person name="Grigoriev I."/>
        </authorList>
    </citation>
    <scope>NUCLEOTIDE SEQUENCE</scope>
    <source>
        <strain evidence="5">CBS 113389</strain>
    </source>
</reference>
<keyword evidence="6" id="KW-1185">Reference proteome</keyword>
<dbReference type="Pfam" id="PF00561">
    <property type="entry name" value="Abhydrolase_1"/>
    <property type="match status" value="1"/>
</dbReference>
<dbReference type="PRINTS" id="PR00793">
    <property type="entry name" value="PROAMNOPTASE"/>
</dbReference>
<dbReference type="PANTHER" id="PTHR43194:SF2">
    <property type="entry name" value="PEROXISOMAL MEMBRANE PROTEIN LPX1"/>
    <property type="match status" value="1"/>
</dbReference>
<dbReference type="InterPro" id="IPR029058">
    <property type="entry name" value="AB_hydrolase_fold"/>
</dbReference>
<feature type="domain" description="AB hydrolase-1" evidence="4">
    <location>
        <begin position="59"/>
        <end position="185"/>
    </location>
</feature>
<keyword evidence="2 5" id="KW-0378">Hydrolase</keyword>
<dbReference type="Gene3D" id="3.40.50.1820">
    <property type="entry name" value="alpha/beta hydrolase"/>
    <property type="match status" value="1"/>
</dbReference>
<evidence type="ECO:0000313" key="5">
    <source>
        <dbReference type="EMBL" id="KAF2487323.1"/>
    </source>
</evidence>
<dbReference type="AlphaFoldDB" id="A0A6A6Q6Q6"/>
<organism evidence="5 6">
    <name type="scientific">Neohortaea acidophila</name>
    <dbReference type="NCBI Taxonomy" id="245834"/>
    <lineage>
        <taxon>Eukaryota</taxon>
        <taxon>Fungi</taxon>
        <taxon>Dikarya</taxon>
        <taxon>Ascomycota</taxon>
        <taxon>Pezizomycotina</taxon>
        <taxon>Dothideomycetes</taxon>
        <taxon>Dothideomycetidae</taxon>
        <taxon>Mycosphaerellales</taxon>
        <taxon>Teratosphaeriaceae</taxon>
        <taxon>Neohortaea</taxon>
    </lineage>
</organism>
<dbReference type="PIRSF" id="PIRSF005539">
    <property type="entry name" value="Pept_S33_TRI_F1"/>
    <property type="match status" value="1"/>
</dbReference>
<evidence type="ECO:0000256" key="3">
    <source>
        <dbReference type="SAM" id="MobiDB-lite"/>
    </source>
</evidence>
<dbReference type="Proteomes" id="UP000799767">
    <property type="component" value="Unassembled WGS sequence"/>
</dbReference>
<evidence type="ECO:0000313" key="6">
    <source>
        <dbReference type="Proteomes" id="UP000799767"/>
    </source>
</evidence>
<proteinExistence type="inferred from homology"/>
<dbReference type="PANTHER" id="PTHR43194">
    <property type="entry name" value="HYDROLASE ALPHA/BETA FOLD FAMILY"/>
    <property type="match status" value="1"/>
</dbReference>
<protein>
    <submittedName>
        <fullName evidence="5">Alpha/Beta hydrolase protein</fullName>
    </submittedName>
</protein>
<feature type="compositionally biased region" description="Pro residues" evidence="3">
    <location>
        <begin position="8"/>
        <end position="19"/>
    </location>
</feature>
<dbReference type="OrthoDB" id="190201at2759"/>
<evidence type="ECO:0000259" key="4">
    <source>
        <dbReference type="Pfam" id="PF00561"/>
    </source>
</evidence>
<sequence length="344" mass="38353">MAARKQPRLPPIPNPPPGPQRSAPPSTTQGKIPFDPANFDITGETAYWLWGELDATSVPLIVLHGGPGATHKGNEALSLLHTDYGIPVIMYDQMGCGGSTRFRERKGDEALWTPELFIDELANLIAYFQAQHGIKHVDLIGHSWGARLGAMFAYTQHPAIRKLVVGNVGTGMKDGHAVREKAREALPEDIKAVFRRAKEGEKVPPEELEAAVFYEFGNFLCRVRPWPDHVLNMFDTVREDDTVYSTMYGFNAGGSLPRKPNDFMEKDLHKITAKTVPGGMLVVSGRYDNYTSETMQKWFTVPTCKVMWVRFGLSSHSIMQEEPEEYLETLGFFLKMANPSVVGS</sequence>
<evidence type="ECO:0000256" key="1">
    <source>
        <dbReference type="ARBA" id="ARBA00010088"/>
    </source>
</evidence>
<name>A0A6A6Q6Q6_9PEZI</name>